<name>A0ABT0UBL9_9BACT</name>
<dbReference type="Proteomes" id="UP001202961">
    <property type="component" value="Unassembled WGS sequence"/>
</dbReference>
<accession>A0ABT0UBL9</accession>
<dbReference type="EMBL" id="JAMQBK010000082">
    <property type="protein sequence ID" value="MCM2374251.1"/>
    <property type="molecule type" value="Genomic_DNA"/>
</dbReference>
<organism evidence="1 2">
    <name type="scientific">Aporhodopirellula aestuarii</name>
    <dbReference type="NCBI Taxonomy" id="2950107"/>
    <lineage>
        <taxon>Bacteria</taxon>
        <taxon>Pseudomonadati</taxon>
        <taxon>Planctomycetota</taxon>
        <taxon>Planctomycetia</taxon>
        <taxon>Pirellulales</taxon>
        <taxon>Pirellulaceae</taxon>
        <taxon>Aporhodopirellula</taxon>
    </lineage>
</organism>
<comment type="caution">
    <text evidence="1">The sequence shown here is derived from an EMBL/GenBank/DDBJ whole genome shotgun (WGS) entry which is preliminary data.</text>
</comment>
<reference evidence="1 2" key="1">
    <citation type="journal article" date="2022" name="Syst. Appl. Microbiol.">
        <title>Rhodopirellula aestuarii sp. nov., a novel member of the genus Rhodopirellula isolated from brackish sediments collected in the Tagus River estuary, Portugal.</title>
        <authorList>
            <person name="Vitorino I.R."/>
            <person name="Klimek D."/>
            <person name="Calusinska M."/>
            <person name="Lobo-da-Cunha A."/>
            <person name="Vasconcelos V."/>
            <person name="Lage O.M."/>
        </authorList>
    </citation>
    <scope>NUCLEOTIDE SEQUENCE [LARGE SCALE GENOMIC DNA]</scope>
    <source>
        <strain evidence="1 2">ICT_H3.1</strain>
    </source>
</reference>
<evidence type="ECO:0000313" key="1">
    <source>
        <dbReference type="EMBL" id="MCM2374251.1"/>
    </source>
</evidence>
<proteinExistence type="predicted"/>
<dbReference type="RefSeq" id="WP_250932140.1">
    <property type="nucleotide sequence ID" value="NZ_JAMQBK010000082.1"/>
</dbReference>
<gene>
    <name evidence="1" type="ORF">NB063_26845</name>
</gene>
<keyword evidence="2" id="KW-1185">Reference proteome</keyword>
<sequence length="113" mass="12981">MNTKTSQSVAFVTGKFEAELAESLDFEQFLPSADLREICELLGYRIQDAIDTPVVTLKMFLDQTFLPGHSSRDAIPRFIAWRVNRSKQKADSITTAFCEAWRRLLKRIVETPR</sequence>
<protein>
    <submittedName>
        <fullName evidence="1">Uncharacterized protein</fullName>
    </submittedName>
</protein>
<evidence type="ECO:0000313" key="2">
    <source>
        <dbReference type="Proteomes" id="UP001202961"/>
    </source>
</evidence>